<dbReference type="InterPro" id="IPR046373">
    <property type="entry name" value="Acyl-CoA_Oxase/DH_mid-dom_sf"/>
</dbReference>
<comment type="subcellular location">
    <subcellularLocation>
        <location evidence="1">Cytoplasm</location>
    </subcellularLocation>
</comment>
<feature type="domain" description="Acyl-CoA oxidase/dehydrogenase middle" evidence="14">
    <location>
        <begin position="167"/>
        <end position="248"/>
    </location>
</feature>
<gene>
    <name evidence="17" type="ORF">D7S86_27655</name>
</gene>
<dbReference type="EC" id="1.14.14.21" evidence="9"/>
<dbReference type="SUPFAM" id="SSF56645">
    <property type="entry name" value="Acyl-CoA dehydrogenase NM domain-like"/>
    <property type="match status" value="1"/>
</dbReference>
<evidence type="ECO:0000256" key="11">
    <source>
        <dbReference type="ARBA" id="ARBA00047859"/>
    </source>
</evidence>
<evidence type="ECO:0000313" key="17">
    <source>
        <dbReference type="EMBL" id="RKP44451.1"/>
    </source>
</evidence>
<comment type="pathway">
    <text evidence="7">Sulfur metabolism; dibenzothiophene degradation.</text>
</comment>
<keyword evidence="3" id="KW-0288">FMN</keyword>
<comment type="catalytic activity">
    <reaction evidence="13">
        <text>dibenzothiophene + 2 FMNH2 + 2 O2 = dibenzothiophene 5,5-dioxide + 2 FMN + 2 H2O + 2 H(+)</text>
        <dbReference type="Rhea" id="RHEA:49072"/>
        <dbReference type="ChEBI" id="CHEBI:15377"/>
        <dbReference type="ChEBI" id="CHEBI:15378"/>
        <dbReference type="ChEBI" id="CHEBI:15379"/>
        <dbReference type="ChEBI" id="CHEBI:23681"/>
        <dbReference type="ChEBI" id="CHEBI:57618"/>
        <dbReference type="ChEBI" id="CHEBI:58210"/>
        <dbReference type="ChEBI" id="CHEBI:90356"/>
        <dbReference type="EC" id="1.14.14.21"/>
    </reaction>
</comment>
<reference evidence="17 18" key="1">
    <citation type="submission" date="2018-10" db="EMBL/GenBank/DDBJ databases">
        <title>Robbsia sp. DHC34, isolated from soil.</title>
        <authorList>
            <person name="Gao Z.-H."/>
            <person name="Qiu L.-H."/>
        </authorList>
    </citation>
    <scope>NUCLEOTIDE SEQUENCE [LARGE SCALE GENOMIC DNA]</scope>
    <source>
        <strain evidence="17 18">DHC34</strain>
    </source>
</reference>
<dbReference type="GO" id="GO:0005737">
    <property type="term" value="C:cytoplasm"/>
    <property type="evidence" value="ECO:0007669"/>
    <property type="project" value="UniProtKB-SubCell"/>
</dbReference>
<dbReference type="PIRSF" id="PIRSF016578">
    <property type="entry name" value="HsaA"/>
    <property type="match status" value="1"/>
</dbReference>
<evidence type="ECO:0000256" key="1">
    <source>
        <dbReference type="ARBA" id="ARBA00004496"/>
    </source>
</evidence>
<name>A0A494X477_9BURK</name>
<evidence type="ECO:0000256" key="5">
    <source>
        <dbReference type="ARBA" id="ARBA00023002"/>
    </source>
</evidence>
<dbReference type="InterPro" id="IPR037069">
    <property type="entry name" value="AcylCoA_DH/ox_N_sf"/>
</dbReference>
<evidence type="ECO:0000256" key="12">
    <source>
        <dbReference type="ARBA" id="ARBA00048445"/>
    </source>
</evidence>
<dbReference type="GO" id="GO:0006552">
    <property type="term" value="P:L-leucine catabolic process"/>
    <property type="evidence" value="ECO:0007669"/>
    <property type="project" value="TreeGrafter"/>
</dbReference>
<dbReference type="OrthoDB" id="571684at2"/>
<protein>
    <recommendedName>
        <fullName evidence="10">Dibenzothiophene monooxygenase</fullName>
        <ecNumber evidence="9">1.14.14.21</ecNumber>
    </recommendedName>
</protein>
<dbReference type="InterPro" id="IPR036250">
    <property type="entry name" value="AcylCo_DH-like_C"/>
</dbReference>
<evidence type="ECO:0000256" key="7">
    <source>
        <dbReference type="ARBA" id="ARBA00034307"/>
    </source>
</evidence>
<evidence type="ECO:0000256" key="2">
    <source>
        <dbReference type="ARBA" id="ARBA00022630"/>
    </source>
</evidence>
<dbReference type="Gene3D" id="2.40.110.10">
    <property type="entry name" value="Butyryl-CoA Dehydrogenase, subunit A, domain 2"/>
    <property type="match status" value="1"/>
</dbReference>
<evidence type="ECO:0000256" key="10">
    <source>
        <dbReference type="ARBA" id="ARBA00034345"/>
    </source>
</evidence>
<evidence type="ECO:0000256" key="9">
    <source>
        <dbReference type="ARBA" id="ARBA00034328"/>
    </source>
</evidence>
<keyword evidence="5 17" id="KW-0560">Oxidoreductase</keyword>
<dbReference type="InterPro" id="IPR013786">
    <property type="entry name" value="AcylCoA_DH/ox_N"/>
</dbReference>
<dbReference type="PANTHER" id="PTHR43884">
    <property type="entry name" value="ACYL-COA DEHYDROGENASE"/>
    <property type="match status" value="1"/>
</dbReference>
<keyword evidence="6" id="KW-0503">Monooxygenase</keyword>
<dbReference type="Pfam" id="PF08028">
    <property type="entry name" value="Acyl-CoA_dh_2"/>
    <property type="match status" value="1"/>
</dbReference>
<feature type="domain" description="Acyl-CoA dehydrogenase C-terminal" evidence="16">
    <location>
        <begin position="274"/>
        <end position="406"/>
    </location>
</feature>
<dbReference type="InterPro" id="IPR023922">
    <property type="entry name" value="S04_starv_induced_SfnB"/>
</dbReference>
<dbReference type="EMBL" id="RBZU01000020">
    <property type="protein sequence ID" value="RKP44451.1"/>
    <property type="molecule type" value="Genomic_DNA"/>
</dbReference>
<evidence type="ECO:0000256" key="8">
    <source>
        <dbReference type="ARBA" id="ARBA00034317"/>
    </source>
</evidence>
<dbReference type="GO" id="GO:0050660">
    <property type="term" value="F:flavin adenine dinucleotide binding"/>
    <property type="evidence" value="ECO:0007669"/>
    <property type="project" value="InterPro"/>
</dbReference>
<dbReference type="Gene3D" id="1.10.540.10">
    <property type="entry name" value="Acyl-CoA dehydrogenase/oxidase, N-terminal domain"/>
    <property type="match status" value="1"/>
</dbReference>
<accession>A0A494X477</accession>
<dbReference type="Pfam" id="PF02771">
    <property type="entry name" value="Acyl-CoA_dh_N"/>
    <property type="match status" value="1"/>
</dbReference>
<keyword evidence="2" id="KW-0285">Flavoprotein</keyword>
<dbReference type="InterPro" id="IPR013107">
    <property type="entry name" value="Acyl-CoA_DH_C"/>
</dbReference>
<dbReference type="NCBIfam" id="TIGR04022">
    <property type="entry name" value="sulfur_SfnB"/>
    <property type="match status" value="1"/>
</dbReference>
<comment type="catalytic activity">
    <reaction evidence="12">
        <text>dibenzothiophene 5-oxide + FMNH2 + O2 = dibenzothiophene 5,5-dioxide + FMN + H2O + H(+)</text>
        <dbReference type="Rhea" id="RHEA:49080"/>
        <dbReference type="ChEBI" id="CHEBI:15377"/>
        <dbReference type="ChEBI" id="CHEBI:15378"/>
        <dbReference type="ChEBI" id="CHEBI:15379"/>
        <dbReference type="ChEBI" id="CHEBI:23683"/>
        <dbReference type="ChEBI" id="CHEBI:57618"/>
        <dbReference type="ChEBI" id="CHEBI:58210"/>
        <dbReference type="ChEBI" id="CHEBI:90356"/>
    </reaction>
</comment>
<dbReference type="GO" id="GO:0008470">
    <property type="term" value="F:3-methylbutanoyl-CoA dehydrogenase activity"/>
    <property type="evidence" value="ECO:0007669"/>
    <property type="project" value="TreeGrafter"/>
</dbReference>
<evidence type="ECO:0000259" key="15">
    <source>
        <dbReference type="Pfam" id="PF02771"/>
    </source>
</evidence>
<evidence type="ECO:0000256" key="13">
    <source>
        <dbReference type="ARBA" id="ARBA00049456"/>
    </source>
</evidence>
<dbReference type="AlphaFoldDB" id="A0A494X477"/>
<comment type="caution">
    <text evidence="17">The sequence shown here is derived from an EMBL/GenBank/DDBJ whole genome shotgun (WGS) entry which is preliminary data.</text>
</comment>
<organism evidence="17 18">
    <name type="scientific">Pararobbsia silviterrae</name>
    <dbReference type="NCBI Taxonomy" id="1792498"/>
    <lineage>
        <taxon>Bacteria</taxon>
        <taxon>Pseudomonadati</taxon>
        <taxon>Pseudomonadota</taxon>
        <taxon>Betaproteobacteria</taxon>
        <taxon>Burkholderiales</taxon>
        <taxon>Burkholderiaceae</taxon>
        <taxon>Pararobbsia</taxon>
    </lineage>
</organism>
<dbReference type="InterPro" id="IPR009100">
    <property type="entry name" value="AcylCoA_DH/oxidase_NM_dom_sf"/>
</dbReference>
<keyword evidence="18" id="KW-1185">Reference proteome</keyword>
<evidence type="ECO:0000259" key="14">
    <source>
        <dbReference type="Pfam" id="PF02770"/>
    </source>
</evidence>
<evidence type="ECO:0000313" key="18">
    <source>
        <dbReference type="Proteomes" id="UP000270342"/>
    </source>
</evidence>
<proteinExistence type="inferred from homology"/>
<evidence type="ECO:0000259" key="16">
    <source>
        <dbReference type="Pfam" id="PF08028"/>
    </source>
</evidence>
<evidence type="ECO:0000256" key="6">
    <source>
        <dbReference type="ARBA" id="ARBA00023033"/>
    </source>
</evidence>
<keyword evidence="4" id="KW-0547">Nucleotide-binding</keyword>
<evidence type="ECO:0000256" key="3">
    <source>
        <dbReference type="ARBA" id="ARBA00022643"/>
    </source>
</evidence>
<feature type="domain" description="Acyl-CoA dehydrogenase/oxidase N-terminal" evidence="15">
    <location>
        <begin position="63"/>
        <end position="150"/>
    </location>
</feature>
<dbReference type="Pfam" id="PF02770">
    <property type="entry name" value="Acyl-CoA_dh_M"/>
    <property type="match status" value="1"/>
</dbReference>
<comment type="catalytic activity">
    <reaction evidence="11">
        <text>dibenzothiophene + FMNH2 + O2 = dibenzothiophene 5-oxide + FMN + H2O + H(+)</text>
        <dbReference type="Rhea" id="RHEA:49076"/>
        <dbReference type="ChEBI" id="CHEBI:15377"/>
        <dbReference type="ChEBI" id="CHEBI:15378"/>
        <dbReference type="ChEBI" id="CHEBI:15379"/>
        <dbReference type="ChEBI" id="CHEBI:23681"/>
        <dbReference type="ChEBI" id="CHEBI:23683"/>
        <dbReference type="ChEBI" id="CHEBI:57618"/>
        <dbReference type="ChEBI" id="CHEBI:58210"/>
    </reaction>
</comment>
<dbReference type="GO" id="GO:0018640">
    <property type="term" value="F:dibenzothiophene monooxygenase activity"/>
    <property type="evidence" value="ECO:0007669"/>
    <property type="project" value="RHEA"/>
</dbReference>
<evidence type="ECO:0000256" key="4">
    <source>
        <dbReference type="ARBA" id="ARBA00022741"/>
    </source>
</evidence>
<dbReference type="Gene3D" id="1.20.140.10">
    <property type="entry name" value="Butyryl-CoA Dehydrogenase, subunit A, domain 3"/>
    <property type="match status" value="1"/>
</dbReference>
<dbReference type="Proteomes" id="UP000270342">
    <property type="component" value="Unassembled WGS sequence"/>
</dbReference>
<dbReference type="InterPro" id="IPR006091">
    <property type="entry name" value="Acyl-CoA_Oxase/DH_mid-dom"/>
</dbReference>
<comment type="similarity">
    <text evidence="8">Belongs to the DszC flavin monooxygenase family.</text>
</comment>
<dbReference type="PANTHER" id="PTHR43884:SF12">
    <property type="entry name" value="ISOVALERYL-COA DEHYDROGENASE, MITOCHONDRIAL-RELATED"/>
    <property type="match status" value="1"/>
</dbReference>
<sequence>MTQIHRRRSIVSAAIEQLNNATRLRVNSPEPFAPRPLPAAPAHVVRDDAEAIEIAKRLAVAFAHGASERDREGWLPLDELDAYSQSGLWGITVPKAYGGAEVSYATLAEVIRIIAAADSSIAQITQNHIALVAHIAFDATDAQKRELFGLVLKGYRFGNAFSERDSRNVAAFETRVVEQGDHVVVNGKKFYTTGALLAHIVPIVAVNDEGKVFLVFADRDAPGLTVVNDWTSFGQRVTASGTVLVENVRVPKSRVVRIDAFDNQTAAGPISQIIQSAIDAGIAKGALDETIAFIRSKSRPWIDSGKEQATEDPFVIATIGTIALKLHAAEALLERAGRKIDAALRTPNEETVAEATLTTAESKVLTTEIAVEATNRLFELAGTRSTLAEHNLDRHWRNARVHTLHDPVRWKPFHIGNYVLNGVNPPRHAWS</sequence>
<dbReference type="SUPFAM" id="SSF47203">
    <property type="entry name" value="Acyl-CoA dehydrogenase C-terminal domain-like"/>
    <property type="match status" value="1"/>
</dbReference>